<dbReference type="OrthoDB" id="3220769at2759"/>
<evidence type="ECO:0000313" key="2">
    <source>
        <dbReference type="EMBL" id="CAI6339316.1"/>
    </source>
</evidence>
<accession>A0A9W4UNA3</accession>
<organism evidence="2 3">
    <name type="scientific">Periconia digitata</name>
    <dbReference type="NCBI Taxonomy" id="1303443"/>
    <lineage>
        <taxon>Eukaryota</taxon>
        <taxon>Fungi</taxon>
        <taxon>Dikarya</taxon>
        <taxon>Ascomycota</taxon>
        <taxon>Pezizomycotina</taxon>
        <taxon>Dothideomycetes</taxon>
        <taxon>Pleosporomycetidae</taxon>
        <taxon>Pleosporales</taxon>
        <taxon>Massarineae</taxon>
        <taxon>Periconiaceae</taxon>
        <taxon>Periconia</taxon>
    </lineage>
</organism>
<feature type="transmembrane region" description="Helical" evidence="1">
    <location>
        <begin position="429"/>
        <end position="453"/>
    </location>
</feature>
<dbReference type="Proteomes" id="UP001152607">
    <property type="component" value="Unassembled WGS sequence"/>
</dbReference>
<keyword evidence="1" id="KW-0472">Membrane</keyword>
<evidence type="ECO:0000313" key="3">
    <source>
        <dbReference type="Proteomes" id="UP001152607"/>
    </source>
</evidence>
<feature type="transmembrane region" description="Helical" evidence="1">
    <location>
        <begin position="29"/>
        <end position="48"/>
    </location>
</feature>
<reference evidence="2" key="1">
    <citation type="submission" date="2023-01" db="EMBL/GenBank/DDBJ databases">
        <authorList>
            <person name="Van Ghelder C."/>
            <person name="Rancurel C."/>
        </authorList>
    </citation>
    <scope>NUCLEOTIDE SEQUENCE</scope>
    <source>
        <strain evidence="2">CNCM I-4278</strain>
    </source>
</reference>
<dbReference type="AlphaFoldDB" id="A0A9W4UNA3"/>
<gene>
    <name evidence="2" type="ORF">PDIGIT_LOCUS12470</name>
</gene>
<protein>
    <submittedName>
        <fullName evidence="2">Uncharacterized protein</fullName>
    </submittedName>
</protein>
<dbReference type="EMBL" id="CAOQHR010000009">
    <property type="protein sequence ID" value="CAI6339316.1"/>
    <property type="molecule type" value="Genomic_DNA"/>
</dbReference>
<keyword evidence="1" id="KW-0812">Transmembrane</keyword>
<sequence length="510" mass="57976">MTNFARTAWDAQLSYPISRQYPFGKWFKVWVTLGGLLVFGFLVVFNIATNGFDKQLKYILDPNSTESKREWFNNKFFTWGDDSLEPKCQNTEITVGQQFMTTNRGLRYTVRRILSQGPGAQSPEDRSSLSYLNNELQNCDVRQISLNMRRTEKSNPDTNYRWWRWMDSTAEAQARCDIVNNNGKFTIEFVHKYEGIDDDYSYIALNDATSHASFWWGARLMNAYFAGVKFIMQLPMPNIDNSEWMTSRATISYSRTNVTDLRDPGLFTFGFYFLTDNGGLMDSGNTKPGHGNFYNNPNFTISRPLTEGFFFAKVYRSLVLVDLGNSALPNMLLDDDLLSYALNPGTDDFNRGPKSPLDRNNNSDDKKKLDWWKFDAITAPDKPFDENHSVAFSDAEAAFRNQAKDLQTKPGSIYGEYICAVPEMKSKSAVALFTIVASLALFQPLWIIFKFLLDAKVRRDNPMANYCEGCIAGGNGENVQYGSADESVELRARGGTYSQVSQGSRTPLRD</sequence>
<keyword evidence="3" id="KW-1185">Reference proteome</keyword>
<keyword evidence="1" id="KW-1133">Transmembrane helix</keyword>
<comment type="caution">
    <text evidence="2">The sequence shown here is derived from an EMBL/GenBank/DDBJ whole genome shotgun (WGS) entry which is preliminary data.</text>
</comment>
<proteinExistence type="predicted"/>
<evidence type="ECO:0000256" key="1">
    <source>
        <dbReference type="SAM" id="Phobius"/>
    </source>
</evidence>
<name>A0A9W4UNA3_9PLEO</name>